<evidence type="ECO:0000259" key="7">
    <source>
        <dbReference type="Pfam" id="PF02631"/>
    </source>
</evidence>
<dbReference type="Gene3D" id="1.10.10.10">
    <property type="entry name" value="Winged helix-like DNA-binding domain superfamily/Winged helix DNA-binding domain"/>
    <property type="match status" value="2"/>
</dbReference>
<evidence type="ECO:0000256" key="6">
    <source>
        <dbReference type="SAM" id="MobiDB-lite"/>
    </source>
</evidence>
<comment type="similarity">
    <text evidence="2 5">Belongs to the RecX family.</text>
</comment>
<sequence length="216" mass="23827">MEGVSGGRGAGKRRGRPARPEHGDGEGRAARRERTPRKSVAERLESGELTIEEAVELARETVLRVLTAAPKSRRELEQSLGRKGYPEHVVTPVLDRFDEVGLVDDAEYAQMVVRTRHGERGLARRAIAMELRRRGIDDDTAVEALEQVDDEDERVTAEQLAHKLVARTRGLDRDVRVRRAAAALARKGYGPGLAFGVVKDALAAEGEEMDDLPEYG</sequence>
<dbReference type="STRING" id="446471.Xcel_1243"/>
<dbReference type="InterPro" id="IPR053924">
    <property type="entry name" value="RecX_HTH_2nd"/>
</dbReference>
<feature type="region of interest" description="Disordered" evidence="6">
    <location>
        <begin position="1"/>
        <end position="45"/>
    </location>
</feature>
<proteinExistence type="inferred from homology"/>
<accession>D1C085</accession>
<keyword evidence="4 5" id="KW-0963">Cytoplasm</keyword>
<gene>
    <name evidence="5" type="primary">recX</name>
    <name evidence="9" type="ordered locus">Xcel_1243</name>
</gene>
<dbReference type="HOGENOM" id="CLU_066607_0_0_11"/>
<dbReference type="EMBL" id="CP001821">
    <property type="protein sequence ID" value="ACZ30274.1"/>
    <property type="molecule type" value="Genomic_DNA"/>
</dbReference>
<dbReference type="KEGG" id="xce:Xcel_1243"/>
<evidence type="ECO:0000256" key="5">
    <source>
        <dbReference type="HAMAP-Rule" id="MF_01114"/>
    </source>
</evidence>
<feature type="domain" description="RecX second three-helical" evidence="7">
    <location>
        <begin position="104"/>
        <end position="145"/>
    </location>
</feature>
<evidence type="ECO:0000313" key="10">
    <source>
        <dbReference type="Proteomes" id="UP000002255"/>
    </source>
</evidence>
<dbReference type="HAMAP" id="MF_01114">
    <property type="entry name" value="RecX"/>
    <property type="match status" value="1"/>
</dbReference>
<evidence type="ECO:0000256" key="3">
    <source>
        <dbReference type="ARBA" id="ARBA00018111"/>
    </source>
</evidence>
<dbReference type="PANTHER" id="PTHR33602:SF1">
    <property type="entry name" value="REGULATORY PROTEIN RECX FAMILY PROTEIN"/>
    <property type="match status" value="1"/>
</dbReference>
<evidence type="ECO:0000256" key="4">
    <source>
        <dbReference type="ARBA" id="ARBA00022490"/>
    </source>
</evidence>
<dbReference type="PANTHER" id="PTHR33602">
    <property type="entry name" value="REGULATORY PROTEIN RECX FAMILY PROTEIN"/>
    <property type="match status" value="1"/>
</dbReference>
<dbReference type="InterPro" id="IPR053926">
    <property type="entry name" value="RecX_HTH_1st"/>
</dbReference>
<keyword evidence="10" id="KW-1185">Reference proteome</keyword>
<organism evidence="9 10">
    <name type="scientific">Xylanimonas cellulosilytica (strain DSM 15894 / JCM 12276 / CECT 5975 / KCTC 9989 / LMG 20990 / NBRC 107835 / XIL07)</name>
    <dbReference type="NCBI Taxonomy" id="446471"/>
    <lineage>
        <taxon>Bacteria</taxon>
        <taxon>Bacillati</taxon>
        <taxon>Actinomycetota</taxon>
        <taxon>Actinomycetes</taxon>
        <taxon>Micrococcales</taxon>
        <taxon>Promicromonosporaceae</taxon>
        <taxon>Xylanimonas</taxon>
    </lineage>
</organism>
<dbReference type="OrthoDB" id="5244465at2"/>
<dbReference type="RefSeq" id="WP_012878016.1">
    <property type="nucleotide sequence ID" value="NC_013530.1"/>
</dbReference>
<dbReference type="GO" id="GO:0005737">
    <property type="term" value="C:cytoplasm"/>
    <property type="evidence" value="ECO:0007669"/>
    <property type="project" value="UniProtKB-SubCell"/>
</dbReference>
<reference evidence="9 10" key="2">
    <citation type="journal article" date="2010" name="Stand. Genomic Sci.">
        <title>Complete genome sequence of Xylanimonas cellulosilytica type strain (XIL07).</title>
        <authorList>
            <person name="Foster B."/>
            <person name="Pukall R."/>
            <person name="Abt B."/>
            <person name="Nolan M."/>
            <person name="Glavina Del Rio T."/>
            <person name="Chen F."/>
            <person name="Lucas S."/>
            <person name="Tice H."/>
            <person name="Pitluck S."/>
            <person name="Cheng J.-F."/>
            <person name="Chertkov O."/>
            <person name="Brettin T."/>
            <person name="Han C."/>
            <person name="Detter J.C."/>
            <person name="Bruce D."/>
            <person name="Goodwin L."/>
            <person name="Ivanova N."/>
            <person name="Mavromatis K."/>
            <person name="Pati A."/>
            <person name="Mikhailova N."/>
            <person name="Chen A."/>
            <person name="Palaniappan K."/>
            <person name="Land M."/>
            <person name="Hauser L."/>
            <person name="Chang Y.-J."/>
            <person name="Jeffries C.D."/>
            <person name="Chain P."/>
            <person name="Rohde M."/>
            <person name="Goeker M."/>
            <person name="Bristow J."/>
            <person name="Eisen J.A."/>
            <person name="Markowitz V."/>
            <person name="Hugenholtz P."/>
            <person name="Kyrpides N.C."/>
            <person name="Klenk H.-P."/>
            <person name="Lapidus A."/>
        </authorList>
    </citation>
    <scope>NUCLEOTIDE SEQUENCE [LARGE SCALE GENOMIC DNA]</scope>
    <source>
        <strain evidence="10">DSM 15894 / CECT 5975 / LMG 20990 / XIL07</strain>
    </source>
</reference>
<dbReference type="Pfam" id="PF21982">
    <property type="entry name" value="RecX_HTH1"/>
    <property type="match status" value="1"/>
</dbReference>
<comment type="function">
    <text evidence="5">Modulates RecA activity.</text>
</comment>
<dbReference type="InterPro" id="IPR036388">
    <property type="entry name" value="WH-like_DNA-bd_sf"/>
</dbReference>
<dbReference type="GO" id="GO:0006282">
    <property type="term" value="P:regulation of DNA repair"/>
    <property type="evidence" value="ECO:0007669"/>
    <property type="project" value="UniProtKB-UniRule"/>
</dbReference>
<dbReference type="AlphaFoldDB" id="D1C085"/>
<name>D1C085_XYLCX</name>
<comment type="subcellular location">
    <subcellularLocation>
        <location evidence="1 5">Cytoplasm</location>
    </subcellularLocation>
</comment>
<evidence type="ECO:0000313" key="9">
    <source>
        <dbReference type="EMBL" id="ACZ30274.1"/>
    </source>
</evidence>
<evidence type="ECO:0000256" key="2">
    <source>
        <dbReference type="ARBA" id="ARBA00009695"/>
    </source>
</evidence>
<feature type="compositionally biased region" description="Basic and acidic residues" evidence="6">
    <location>
        <begin position="18"/>
        <end position="33"/>
    </location>
</feature>
<protein>
    <recommendedName>
        <fullName evidence="3 5">Regulatory protein RecX</fullName>
    </recommendedName>
</protein>
<evidence type="ECO:0000259" key="8">
    <source>
        <dbReference type="Pfam" id="PF21982"/>
    </source>
</evidence>
<dbReference type="InterPro" id="IPR003783">
    <property type="entry name" value="Regulatory_RecX"/>
</dbReference>
<dbReference type="Proteomes" id="UP000002255">
    <property type="component" value="Chromosome"/>
</dbReference>
<evidence type="ECO:0000256" key="1">
    <source>
        <dbReference type="ARBA" id="ARBA00004496"/>
    </source>
</evidence>
<feature type="domain" description="RecX first three-helical" evidence="8">
    <location>
        <begin position="58"/>
        <end position="96"/>
    </location>
</feature>
<dbReference type="Pfam" id="PF02631">
    <property type="entry name" value="RecX_HTH2"/>
    <property type="match status" value="1"/>
</dbReference>
<dbReference type="eggNOG" id="COG2137">
    <property type="taxonomic scope" value="Bacteria"/>
</dbReference>
<reference evidence="10" key="1">
    <citation type="submission" date="2009-11" db="EMBL/GenBank/DDBJ databases">
        <title>The complete chromosome of Xylanimonas cellulosilytica DSM 15894.</title>
        <authorList>
            <consortium name="US DOE Joint Genome Institute (JGI-PGF)"/>
            <person name="Lucas S."/>
            <person name="Copeland A."/>
            <person name="Lapidus A."/>
            <person name="Glavina del Rio T."/>
            <person name="Dalin E."/>
            <person name="Tice H."/>
            <person name="Bruce D."/>
            <person name="Goodwin L."/>
            <person name="Pitluck S."/>
            <person name="Kyrpides N."/>
            <person name="Mavromatis K."/>
            <person name="Ivanova N."/>
            <person name="Mikhailova N."/>
            <person name="Foster B."/>
            <person name="Clum A."/>
            <person name="Brettin T."/>
            <person name="Detter J.C."/>
            <person name="Han C."/>
            <person name="Larimer F."/>
            <person name="Land M."/>
            <person name="Hauser L."/>
            <person name="Markowitz V."/>
            <person name="Cheng J.F."/>
            <person name="Hugenholtz P."/>
            <person name="Woyke T."/>
            <person name="Wu D."/>
            <person name="Gehrich-Schroeter G."/>
            <person name="Schneider S."/>
            <person name="Pukall S.R."/>
            <person name="Klenk H.P."/>
            <person name="Eisen J.A."/>
        </authorList>
    </citation>
    <scope>NUCLEOTIDE SEQUENCE [LARGE SCALE GENOMIC DNA]</scope>
    <source>
        <strain evidence="10">DSM 15894 / CECT 5975 / LMG 20990 / XIL07</strain>
    </source>
</reference>